<evidence type="ECO:0000256" key="1">
    <source>
        <dbReference type="ARBA" id="ARBA00011073"/>
    </source>
</evidence>
<dbReference type="Gene3D" id="3.40.50.410">
    <property type="entry name" value="von Willebrand factor, type A domain"/>
    <property type="match status" value="1"/>
</dbReference>
<dbReference type="Gene3D" id="2.60.40.1120">
    <property type="entry name" value="Carboxypeptidase-like, regulatory domain"/>
    <property type="match status" value="1"/>
</dbReference>
<dbReference type="PROSITE" id="PS00138">
    <property type="entry name" value="SUBTILASE_SER"/>
    <property type="match status" value="1"/>
</dbReference>
<dbReference type="InterPro" id="IPR011493">
    <property type="entry name" value="GLUG"/>
</dbReference>
<dbReference type="CDD" id="cd00198">
    <property type="entry name" value="vWFA"/>
    <property type="match status" value="1"/>
</dbReference>
<dbReference type="InterPro" id="IPR023828">
    <property type="entry name" value="Peptidase_S8_Ser-AS"/>
</dbReference>
<protein>
    <submittedName>
        <fullName evidence="10">S8 family serine peptidase</fullName>
    </submittedName>
</protein>
<comment type="caution">
    <text evidence="10">The sequence shown here is derived from an EMBL/GenBank/DDBJ whole genome shotgun (WGS) entry which is preliminary data.</text>
</comment>
<evidence type="ECO:0000313" key="10">
    <source>
        <dbReference type="EMBL" id="MUN73650.1"/>
    </source>
</evidence>
<evidence type="ECO:0000256" key="5">
    <source>
        <dbReference type="PROSITE-ProRule" id="PRU01240"/>
    </source>
</evidence>
<evidence type="ECO:0000256" key="4">
    <source>
        <dbReference type="ARBA" id="ARBA00022825"/>
    </source>
</evidence>
<dbReference type="SUPFAM" id="SSF52743">
    <property type="entry name" value="Subtilisin-like"/>
    <property type="match status" value="1"/>
</dbReference>
<gene>
    <name evidence="10" type="ORF">EZ027_05595</name>
</gene>
<keyword evidence="8" id="KW-0812">Transmembrane</keyword>
<dbReference type="RefSeq" id="WP_156235928.1">
    <property type="nucleotide sequence ID" value="NZ_WMHD01000007.1"/>
</dbReference>
<dbReference type="EMBL" id="WMHD01000007">
    <property type="protein sequence ID" value="MUN73650.1"/>
    <property type="molecule type" value="Genomic_DNA"/>
</dbReference>
<evidence type="ECO:0000256" key="3">
    <source>
        <dbReference type="ARBA" id="ARBA00022801"/>
    </source>
</evidence>
<dbReference type="SUPFAM" id="SSF53300">
    <property type="entry name" value="vWA-like"/>
    <property type="match status" value="1"/>
</dbReference>
<dbReference type="InterPro" id="IPR036465">
    <property type="entry name" value="vWFA_dom_sf"/>
</dbReference>
<feature type="domain" description="VWFA" evidence="9">
    <location>
        <begin position="1179"/>
        <end position="1346"/>
    </location>
</feature>
<feature type="active site" description="Charge relay system" evidence="5">
    <location>
        <position position="816"/>
    </location>
</feature>
<feature type="active site" description="Charge relay system" evidence="5">
    <location>
        <position position="782"/>
    </location>
</feature>
<dbReference type="InterPro" id="IPR036852">
    <property type="entry name" value="Peptidase_S8/S53_dom_sf"/>
</dbReference>
<dbReference type="Gene3D" id="3.40.50.200">
    <property type="entry name" value="Peptidase S8/S53 domain"/>
    <property type="match status" value="1"/>
</dbReference>
<dbReference type="PANTHER" id="PTHR43806">
    <property type="entry name" value="PEPTIDASE S8"/>
    <property type="match status" value="1"/>
</dbReference>
<dbReference type="PRINTS" id="PR00453">
    <property type="entry name" value="VWFADOMAIN"/>
</dbReference>
<accession>A0A6G2FH50</accession>
<dbReference type="GO" id="GO:0004252">
    <property type="term" value="F:serine-type endopeptidase activity"/>
    <property type="evidence" value="ECO:0007669"/>
    <property type="project" value="UniProtKB-UniRule"/>
</dbReference>
<dbReference type="Gene3D" id="2.160.20.110">
    <property type="match status" value="1"/>
</dbReference>
<feature type="compositionally biased region" description="Polar residues" evidence="7">
    <location>
        <begin position="458"/>
        <end position="467"/>
    </location>
</feature>
<dbReference type="InterPro" id="IPR050131">
    <property type="entry name" value="Peptidase_S8_subtilisin-like"/>
</dbReference>
<dbReference type="GO" id="GO:0006508">
    <property type="term" value="P:proteolysis"/>
    <property type="evidence" value="ECO:0007669"/>
    <property type="project" value="UniProtKB-KW"/>
</dbReference>
<sequence>MKKEKRMLGDKSYCEETDKRRSRKLHKYLLVGLIVLLVFNLFPFGRYADNVVEAVTSTEQKQNSEDGIEYTEIHSAEELDTLIRKELNGNFKLVKDIDLSDYRSNTNTANQGWLPIPNFTGVFNGNGHTISGLRINRTGSSFLGLFGSVNGATIKNVTVALGGDILGSSAVGVIAGRTTHVTNNGAVLENNQVIGNGHTVRATALLGYAGGLIGYSGDNTRLENNQIEHINVLTNGVSNYAGGLVGAARNSSLFDNAINRAKVEAYSYAGGIAGVTYGYSAQAHSNGTLVTKNIVDTESSVQGRGSYAGGAFGAIYEGSEVRQTLTHAKVVGKGSYNGGFAGVIYDRSTVDQSAAYGSVEAVRYTGGFVGALYNSASVSNSYARGAVTGTTELGGFVGTFYDSAIIENSYAANTIHTDERNQERAGAFAGQHLGTRQQYAGTNYFDQQIAGIAQNLSNAGGEQTSGARPQGKDTQEFSQSGTFDGWDFEDTWIIDKGYPVFQFSYKEPDIPKEIEEPMIIVHTAFPEGEVTVPFIDIEYTATPTIGNEIIEVYVKINGNFDSYLYLKGGNGITPKGELGTGRVFFRPIQGENHIEVVAFDSSGVTGSYKVDQPVKVVEHPVPDSPKPEEISTEFFWEDERTFVNNRFQLWLTGATVEERKNVTPEMIEEALASIDATLLIEPDWLGQLTVQVKESTAEELIEMIENVIENFPEVFEDGNLDTLDDASFNEVTPVETMSNKEYFPDDPWWNNGEWGLRAINLPEAWALFGTHERENVKVGIIDDGVWGKHEDLQIPAENIQNDPNAKIKTDLFTADHGTHVIGTIGAIQDNQLGVSGVINISRQNLLSYNSFDTIGSEIREDEYGNKVKVYKLLTSNSAQLSGLKWNVENGVQVVNVSIGGSGLRFPQWGYFNPFIRKTQRLVDENYEFVIVHSAGNSAADARNNQSFSHIGENHPLRERIITVGATMNLNNQIEMWSSSNYGTIIDVVAPGHKIKSASSVSKDLYVNKNGTSMAAPHVAGLAALVWSENPGLRSAQVKEVITESAKESGTKVEDTREKTPKSIYHQVDAEAALNKARGVDKQIGSIVIHGNVSLNYSSNTVAGARVRLYQDNEILEQTWTNSSGKFYFFGQAPGHNYRITVHHPWYAAGRVNNISTTAGSVTTDVGTIILQESFYTGIDTVFLLDDFSSISSNDFSRMINETRSLFLDENAFTNDDRIGLFTFNSRVTKHFSFLNPLLAADQLPRRVGGNTALNQAIAQGNQEFEQYGRKSAKKVMVVLTDGHNNISGPPEAELIQQAKENDVTIYSIGVGNGLNQRFLDTIARETGGEFFHISNFQQLAEIFEKIRYELFDEDIQKLQIELSETSAHNLQTTNVESERLAA</sequence>
<dbReference type="PROSITE" id="PS51892">
    <property type="entry name" value="SUBTILASE"/>
    <property type="match status" value="1"/>
</dbReference>
<dbReference type="InterPro" id="IPR023827">
    <property type="entry name" value="Peptidase_S8_Asp-AS"/>
</dbReference>
<dbReference type="InterPro" id="IPR015500">
    <property type="entry name" value="Peptidase_S8_subtilisin-rel"/>
</dbReference>
<dbReference type="PROSITE" id="PS00136">
    <property type="entry name" value="SUBTILASE_ASP"/>
    <property type="match status" value="1"/>
</dbReference>
<dbReference type="PANTHER" id="PTHR43806:SF11">
    <property type="entry name" value="CEREVISIN-RELATED"/>
    <property type="match status" value="1"/>
</dbReference>
<reference evidence="10" key="1">
    <citation type="submission" date="2019-11" db="EMBL/GenBank/DDBJ databases">
        <title>Comparative Genomics of Multidrug-Resistant Enterococcus spp. isolated from Wastewater Treatment Plants.</title>
        <authorList>
            <person name="Sanderson H.A."/>
            <person name="Ortega-Polo R."/>
            <person name="Zaheer R."/>
            <person name="Goji N."/>
            <person name="Amoako K."/>
            <person name="Brown R.S."/>
            <person name="Majury A."/>
            <person name="Liss S.N."/>
            <person name="Mcallister T.A."/>
        </authorList>
    </citation>
    <scope>NUCLEOTIDE SEQUENCE</scope>
    <source>
        <strain evidence="10">B79</strain>
    </source>
</reference>
<feature type="active site" description="Charge relay system" evidence="5">
    <location>
        <position position="1012"/>
    </location>
</feature>
<name>A0A6G2FH50_ENTCA</name>
<evidence type="ECO:0000256" key="2">
    <source>
        <dbReference type="ARBA" id="ARBA00022670"/>
    </source>
</evidence>
<keyword evidence="8" id="KW-1133">Transmembrane helix</keyword>
<evidence type="ECO:0000256" key="8">
    <source>
        <dbReference type="SAM" id="Phobius"/>
    </source>
</evidence>
<proteinExistence type="inferred from homology"/>
<organism evidence="10">
    <name type="scientific">Enterococcus casseliflavus</name>
    <name type="common">Enterococcus flavescens</name>
    <dbReference type="NCBI Taxonomy" id="37734"/>
    <lineage>
        <taxon>Bacteria</taxon>
        <taxon>Bacillati</taxon>
        <taxon>Bacillota</taxon>
        <taxon>Bacilli</taxon>
        <taxon>Lactobacillales</taxon>
        <taxon>Enterococcaceae</taxon>
        <taxon>Enterococcus</taxon>
    </lineage>
</organism>
<dbReference type="PRINTS" id="PR00723">
    <property type="entry name" value="SUBTILISIN"/>
</dbReference>
<keyword evidence="4 5" id="KW-0720">Serine protease</keyword>
<dbReference type="Pfam" id="PF00092">
    <property type="entry name" value="VWA"/>
    <property type="match status" value="1"/>
</dbReference>
<keyword evidence="8" id="KW-0472">Membrane</keyword>
<feature type="transmembrane region" description="Helical" evidence="8">
    <location>
        <begin position="28"/>
        <end position="48"/>
    </location>
</feature>
<comment type="similarity">
    <text evidence="1 5 6">Belongs to the peptidase S8 family.</text>
</comment>
<dbReference type="PROSITE" id="PS50234">
    <property type="entry name" value="VWFA"/>
    <property type="match status" value="1"/>
</dbReference>
<dbReference type="InterPro" id="IPR002035">
    <property type="entry name" value="VWF_A"/>
</dbReference>
<dbReference type="SUPFAM" id="SSF49478">
    <property type="entry name" value="Cna protein B-type domain"/>
    <property type="match status" value="1"/>
</dbReference>
<evidence type="ECO:0000259" key="9">
    <source>
        <dbReference type="PROSITE" id="PS50234"/>
    </source>
</evidence>
<dbReference type="CDD" id="cd00306">
    <property type="entry name" value="Peptidases_S8_S53"/>
    <property type="match status" value="1"/>
</dbReference>
<keyword evidence="2 5" id="KW-0645">Protease</keyword>
<feature type="region of interest" description="Disordered" evidence="7">
    <location>
        <begin position="458"/>
        <end position="480"/>
    </location>
</feature>
<keyword evidence="3 5" id="KW-0378">Hydrolase</keyword>
<dbReference type="Pfam" id="PF00082">
    <property type="entry name" value="Peptidase_S8"/>
    <property type="match status" value="1"/>
</dbReference>
<dbReference type="Pfam" id="PF07581">
    <property type="entry name" value="Glug"/>
    <property type="match status" value="1"/>
</dbReference>
<dbReference type="SMART" id="SM00327">
    <property type="entry name" value="VWA"/>
    <property type="match status" value="1"/>
</dbReference>
<evidence type="ECO:0000256" key="7">
    <source>
        <dbReference type="SAM" id="MobiDB-lite"/>
    </source>
</evidence>
<dbReference type="InterPro" id="IPR000209">
    <property type="entry name" value="Peptidase_S8/S53_dom"/>
</dbReference>
<evidence type="ECO:0000256" key="6">
    <source>
        <dbReference type="RuleBase" id="RU003355"/>
    </source>
</evidence>